<dbReference type="AlphaFoldDB" id="A6DME4"/>
<dbReference type="PANTHER" id="PTHR30093:SF2">
    <property type="entry name" value="TYPE II SECRETION SYSTEM PROTEIN H"/>
    <property type="match status" value="1"/>
</dbReference>
<dbReference type="PRINTS" id="PR00813">
    <property type="entry name" value="BCTERIALGSPG"/>
</dbReference>
<proteinExistence type="predicted"/>
<keyword evidence="1" id="KW-0488">Methylation</keyword>
<dbReference type="eggNOG" id="COG2165">
    <property type="taxonomic scope" value="Bacteria"/>
</dbReference>
<comment type="caution">
    <text evidence="2">The sequence shown here is derived from an EMBL/GenBank/DDBJ whole genome shotgun (WGS) entry which is preliminary data.</text>
</comment>
<evidence type="ECO:0000256" key="1">
    <source>
        <dbReference type="ARBA" id="ARBA00022481"/>
    </source>
</evidence>
<dbReference type="Proteomes" id="UP000004947">
    <property type="component" value="Unassembled WGS sequence"/>
</dbReference>
<sequence length="258" mass="28365">MKKFSLVELLVVIAIISILSSLLLPSLSKARKTAKMTQCLSSARQLSISITMYNEDNDSYFPAAYGNYGWDDLVASYYGLQWTDDEIAENGMSNVNYSYTKLQCPSDDVASAAASKFRKSYIINDYKSSGNWNVGVSGREKTGSANPAQDRVAESIKVTEVTKANKTIVLGEHWNKWNLVGSGGDQSHGTTGYFYREFIFNPTSVAGLKVSNHFDKGISNFSMVDGSAKKMNSYQVLEGSAISSTLSNYRGSWFDSAQ</sequence>
<evidence type="ECO:0000313" key="2">
    <source>
        <dbReference type="EMBL" id="EDM27134.1"/>
    </source>
</evidence>
<accession>A6DME4</accession>
<dbReference type="Gene3D" id="3.30.700.10">
    <property type="entry name" value="Glycoprotein, Type 4 Pilin"/>
    <property type="match status" value="1"/>
</dbReference>
<dbReference type="PANTHER" id="PTHR30093">
    <property type="entry name" value="GENERAL SECRETION PATHWAY PROTEIN G"/>
    <property type="match status" value="1"/>
</dbReference>
<evidence type="ECO:0000313" key="3">
    <source>
        <dbReference type="Proteomes" id="UP000004947"/>
    </source>
</evidence>
<name>A6DME4_9BACT</name>
<dbReference type="NCBIfam" id="TIGR02532">
    <property type="entry name" value="IV_pilin_GFxxxE"/>
    <property type="match status" value="1"/>
</dbReference>
<dbReference type="InterPro" id="IPR045584">
    <property type="entry name" value="Pilin-like"/>
</dbReference>
<reference evidence="2 3" key="1">
    <citation type="journal article" date="2010" name="J. Bacteriol.">
        <title>Genome sequence of Lentisphaera araneosa HTCC2155T, the type species of the order Lentisphaerales in the phylum Lentisphaerae.</title>
        <authorList>
            <person name="Thrash J.C."/>
            <person name="Cho J.C."/>
            <person name="Vergin K.L."/>
            <person name="Morris R.M."/>
            <person name="Giovannoni S.J."/>
        </authorList>
    </citation>
    <scope>NUCLEOTIDE SEQUENCE [LARGE SCALE GENOMIC DNA]</scope>
    <source>
        <strain evidence="2 3">HTCC2155</strain>
    </source>
</reference>
<dbReference type="RefSeq" id="WP_007279042.1">
    <property type="nucleotide sequence ID" value="NZ_ABCK01000011.1"/>
</dbReference>
<protein>
    <recommendedName>
        <fullName evidence="4">Major pilin subunit</fullName>
    </recommendedName>
</protein>
<dbReference type="InterPro" id="IPR000983">
    <property type="entry name" value="Bac_GSPG_pilin"/>
</dbReference>
<organism evidence="2 3">
    <name type="scientific">Lentisphaera araneosa HTCC2155</name>
    <dbReference type="NCBI Taxonomy" id="313628"/>
    <lineage>
        <taxon>Bacteria</taxon>
        <taxon>Pseudomonadati</taxon>
        <taxon>Lentisphaerota</taxon>
        <taxon>Lentisphaeria</taxon>
        <taxon>Lentisphaerales</taxon>
        <taxon>Lentisphaeraceae</taxon>
        <taxon>Lentisphaera</taxon>
    </lineage>
</organism>
<evidence type="ECO:0008006" key="4">
    <source>
        <dbReference type="Google" id="ProtNLM"/>
    </source>
</evidence>
<gene>
    <name evidence="2" type="ORF">LNTAR_15732</name>
</gene>
<dbReference type="GO" id="GO:0015628">
    <property type="term" value="P:protein secretion by the type II secretion system"/>
    <property type="evidence" value="ECO:0007669"/>
    <property type="project" value="InterPro"/>
</dbReference>
<dbReference type="STRING" id="313628.LNTAR_15732"/>
<dbReference type="GO" id="GO:0015627">
    <property type="term" value="C:type II protein secretion system complex"/>
    <property type="evidence" value="ECO:0007669"/>
    <property type="project" value="InterPro"/>
</dbReference>
<dbReference type="SUPFAM" id="SSF54523">
    <property type="entry name" value="Pili subunits"/>
    <property type="match status" value="1"/>
</dbReference>
<dbReference type="EMBL" id="ABCK01000011">
    <property type="protein sequence ID" value="EDM27134.1"/>
    <property type="molecule type" value="Genomic_DNA"/>
</dbReference>
<dbReference type="InterPro" id="IPR012902">
    <property type="entry name" value="N_methyl_site"/>
</dbReference>
<keyword evidence="3" id="KW-1185">Reference proteome</keyword>